<name>A0AAE8HWU3_9HYPH</name>
<dbReference type="Proteomes" id="UP000185487">
    <property type="component" value="Chromosome"/>
</dbReference>
<dbReference type="KEGG" id="mphy:MCBMB27_01191"/>
<sequence>MHQAAHQRQDEVVAREVYVGAAEPKHVGVPRADLNGVLESAGRRRLDEVGAAQAGLG</sequence>
<evidence type="ECO:0000313" key="3">
    <source>
        <dbReference type="Proteomes" id="UP000185487"/>
    </source>
</evidence>
<keyword evidence="3" id="KW-1185">Reference proteome</keyword>
<reference evidence="2 4" key="2">
    <citation type="submission" date="2016-10" db="EMBL/GenBank/DDBJ databases">
        <authorList>
            <person name="Varghese N."/>
            <person name="Submissions S."/>
        </authorList>
    </citation>
    <scope>NUCLEOTIDE SEQUENCE [LARGE SCALE GENOMIC DNA]</scope>
    <source>
        <strain evidence="2 4">CBMB27</strain>
    </source>
</reference>
<gene>
    <name evidence="1" type="ORF">MCBMB27_01191</name>
    <name evidence="2" type="ORF">SAMN05192567_13126</name>
</gene>
<proteinExistence type="predicted"/>
<dbReference type="AlphaFoldDB" id="A0AAE8HWU3"/>
<organism evidence="2 4">
    <name type="scientific">Methylobacterium phyllosphaerae</name>
    <dbReference type="NCBI Taxonomy" id="418223"/>
    <lineage>
        <taxon>Bacteria</taxon>
        <taxon>Pseudomonadati</taxon>
        <taxon>Pseudomonadota</taxon>
        <taxon>Alphaproteobacteria</taxon>
        <taxon>Hyphomicrobiales</taxon>
        <taxon>Methylobacteriaceae</taxon>
        <taxon>Methylobacterium</taxon>
    </lineage>
</organism>
<protein>
    <submittedName>
        <fullName evidence="2">Uncharacterized protein</fullName>
    </submittedName>
</protein>
<accession>A0AAE8HWU3</accession>
<evidence type="ECO:0000313" key="2">
    <source>
        <dbReference type="EMBL" id="SFH55071.1"/>
    </source>
</evidence>
<evidence type="ECO:0000313" key="4">
    <source>
        <dbReference type="Proteomes" id="UP000199140"/>
    </source>
</evidence>
<dbReference type="EMBL" id="CP015367">
    <property type="protein sequence ID" value="APT30482.1"/>
    <property type="molecule type" value="Genomic_DNA"/>
</dbReference>
<dbReference type="EMBL" id="FOPK01000031">
    <property type="protein sequence ID" value="SFH55071.1"/>
    <property type="molecule type" value="Genomic_DNA"/>
</dbReference>
<dbReference type="Proteomes" id="UP000199140">
    <property type="component" value="Unassembled WGS sequence"/>
</dbReference>
<evidence type="ECO:0000313" key="1">
    <source>
        <dbReference type="EMBL" id="APT30482.1"/>
    </source>
</evidence>
<reference evidence="1 3" key="1">
    <citation type="submission" date="2016-04" db="EMBL/GenBank/DDBJ databases">
        <title>Complete genome sequencing and analysis of CBMB27, Methylobacterium phyllosphaerae isolated from leaf tissues of rice (Oryza sativa L.).</title>
        <authorList>
            <person name="Lee Y."/>
            <person name="Hwangbo K."/>
            <person name="Chung H."/>
            <person name="Yoo J."/>
            <person name="Kim K.Y."/>
            <person name="Sa T.M."/>
            <person name="Um Y."/>
            <person name="Madhaiyan M."/>
        </authorList>
    </citation>
    <scope>NUCLEOTIDE SEQUENCE [LARGE SCALE GENOMIC DNA]</scope>
    <source>
        <strain evidence="1 3">CBMB27</strain>
    </source>
</reference>